<organism evidence="1 2">
    <name type="scientific">Amanita muscaria (strain Koide BX008)</name>
    <dbReference type="NCBI Taxonomy" id="946122"/>
    <lineage>
        <taxon>Eukaryota</taxon>
        <taxon>Fungi</taxon>
        <taxon>Dikarya</taxon>
        <taxon>Basidiomycota</taxon>
        <taxon>Agaricomycotina</taxon>
        <taxon>Agaricomycetes</taxon>
        <taxon>Agaricomycetidae</taxon>
        <taxon>Agaricales</taxon>
        <taxon>Pluteineae</taxon>
        <taxon>Amanitaceae</taxon>
        <taxon>Amanita</taxon>
    </lineage>
</organism>
<dbReference type="Proteomes" id="UP000054549">
    <property type="component" value="Unassembled WGS sequence"/>
</dbReference>
<evidence type="ECO:0000313" key="2">
    <source>
        <dbReference type="Proteomes" id="UP000054549"/>
    </source>
</evidence>
<dbReference type="InParanoid" id="A0A0C2T6A9"/>
<reference evidence="1 2" key="1">
    <citation type="submission" date="2014-04" db="EMBL/GenBank/DDBJ databases">
        <title>Evolutionary Origins and Diversification of the Mycorrhizal Mutualists.</title>
        <authorList>
            <consortium name="DOE Joint Genome Institute"/>
            <consortium name="Mycorrhizal Genomics Consortium"/>
            <person name="Kohler A."/>
            <person name="Kuo A."/>
            <person name="Nagy L.G."/>
            <person name="Floudas D."/>
            <person name="Copeland A."/>
            <person name="Barry K.W."/>
            <person name="Cichocki N."/>
            <person name="Veneault-Fourrey C."/>
            <person name="LaButti K."/>
            <person name="Lindquist E.A."/>
            <person name="Lipzen A."/>
            <person name="Lundell T."/>
            <person name="Morin E."/>
            <person name="Murat C."/>
            <person name="Riley R."/>
            <person name="Ohm R."/>
            <person name="Sun H."/>
            <person name="Tunlid A."/>
            <person name="Henrissat B."/>
            <person name="Grigoriev I.V."/>
            <person name="Hibbett D.S."/>
            <person name="Martin F."/>
        </authorList>
    </citation>
    <scope>NUCLEOTIDE SEQUENCE [LARGE SCALE GENOMIC DNA]</scope>
    <source>
        <strain evidence="1 2">Koide BX008</strain>
    </source>
</reference>
<accession>A0A0C2T6A9</accession>
<keyword evidence="2" id="KW-1185">Reference proteome</keyword>
<dbReference type="AlphaFoldDB" id="A0A0C2T6A9"/>
<name>A0A0C2T6A9_AMAMK</name>
<sequence>MITDLRHFHSSSMLIDQYFCLVSVDSRQAVPKGKLGPWAGDRLITIGDDMKECPEGMLTKAEEDEINEWVSQQKEGQTYFDFVEKKYHIGRIADEDTITAPDGQIVILRNLSKRVYVREQDLLRYQEDEGVKETWGFDQLILINTAWSNDSSCGLESDLIPGSWAGDRFDITVLKNIDPELWKDVTEQEAKNMAMNQGSLWSLFA</sequence>
<dbReference type="EMBL" id="KN818222">
    <property type="protein sequence ID" value="KIL71495.1"/>
    <property type="molecule type" value="Genomic_DNA"/>
</dbReference>
<dbReference type="OrthoDB" id="2588098at2759"/>
<evidence type="ECO:0000313" key="1">
    <source>
        <dbReference type="EMBL" id="KIL71495.1"/>
    </source>
</evidence>
<proteinExistence type="predicted"/>
<protein>
    <submittedName>
        <fullName evidence="1">Uncharacterized protein</fullName>
    </submittedName>
</protein>
<gene>
    <name evidence="1" type="ORF">M378DRAFT_155074</name>
</gene>
<dbReference type="HOGENOM" id="CLU_044126_2_2_1"/>